<dbReference type="Pfam" id="PF20684">
    <property type="entry name" value="Fung_rhodopsin"/>
    <property type="match status" value="1"/>
</dbReference>
<dbReference type="EMBL" id="JAAQHG020000044">
    <property type="protein sequence ID" value="KAL1582807.1"/>
    <property type="molecule type" value="Genomic_DNA"/>
</dbReference>
<comment type="caution">
    <text evidence="9">The sequence shown here is derived from an EMBL/GenBank/DDBJ whole genome shotgun (WGS) entry which is preliminary data.</text>
</comment>
<feature type="compositionally biased region" description="Basic and acidic residues" evidence="6">
    <location>
        <begin position="377"/>
        <end position="405"/>
    </location>
</feature>
<evidence type="ECO:0000256" key="6">
    <source>
        <dbReference type="SAM" id="MobiDB-lite"/>
    </source>
</evidence>
<keyword evidence="10" id="KW-1185">Reference proteome</keyword>
<dbReference type="PANTHER" id="PTHR33048:SF47">
    <property type="entry name" value="INTEGRAL MEMBRANE PROTEIN-RELATED"/>
    <property type="match status" value="1"/>
</dbReference>
<dbReference type="InterPro" id="IPR049326">
    <property type="entry name" value="Rhodopsin_dom_fungi"/>
</dbReference>
<dbReference type="RefSeq" id="XP_069225914.1">
    <property type="nucleotide sequence ID" value="XM_069376921.1"/>
</dbReference>
<feature type="transmembrane region" description="Helical" evidence="7">
    <location>
        <begin position="38"/>
        <end position="59"/>
    </location>
</feature>
<sequence>MASPTNTEAIKAALAAQPNDIPPDVTFALLQESRDRPAVIAILFIASFVSVVMALRCYARLSLSGKFGLDDWLAFGAMLPFIAFVVLSIVLIHLGSGRHFAYIQYVMTDPVRSKTEVLDFWAHLIYTTCLLVGRLSGLAFYARIADRHRKLTWAIRITAITMIALYIPQMALIIFHCIPVTAYWPYTFEANYADYTCIQWGLVYVTNSVISLLCDLALFTIPAFIIKKLKVATTDKIKLAGIMMPGLIVIAISSARMYLVIVGQWNADQSWSYNPLLTIEVAEIGSTLVALSVPALKPFFGKVFAFLDSTFVSTSGTRNNNTAGGTGQPKDVRLESLEASEDGKLSSAIRVRHSYNVVRDERAGGRESGDGWLGSRLADDGHDETPRDHSIRSERSEEPIFGRAV</sequence>
<comment type="subcellular location">
    <subcellularLocation>
        <location evidence="1">Membrane</location>
        <topology evidence="1">Multi-pass membrane protein</topology>
    </subcellularLocation>
</comment>
<evidence type="ECO:0000256" key="1">
    <source>
        <dbReference type="ARBA" id="ARBA00004141"/>
    </source>
</evidence>
<dbReference type="GeneID" id="96009759"/>
<evidence type="ECO:0000256" key="5">
    <source>
        <dbReference type="ARBA" id="ARBA00038359"/>
    </source>
</evidence>
<reference evidence="9 10" key="1">
    <citation type="journal article" date="2020" name="Microbiol. Resour. Announc.">
        <title>Draft Genome Sequence of a Cladosporium Species Isolated from the Mesophotic Ascidian Didemnum maculosum.</title>
        <authorList>
            <person name="Gioti A."/>
            <person name="Siaperas R."/>
            <person name="Nikolaivits E."/>
            <person name="Le Goff G."/>
            <person name="Ouazzani J."/>
            <person name="Kotoulas G."/>
            <person name="Topakas E."/>
        </authorList>
    </citation>
    <scope>NUCLEOTIDE SEQUENCE [LARGE SCALE GENOMIC DNA]</scope>
    <source>
        <strain evidence="9 10">TM138-S3</strain>
    </source>
</reference>
<gene>
    <name evidence="9" type="ORF">WHR41_08317</name>
</gene>
<protein>
    <recommendedName>
        <fullName evidence="8">Rhodopsin domain-containing protein</fullName>
    </recommendedName>
</protein>
<feature type="transmembrane region" description="Helical" evidence="7">
    <location>
        <begin position="71"/>
        <end position="94"/>
    </location>
</feature>
<organism evidence="9 10">
    <name type="scientific">Cladosporium halotolerans</name>
    <dbReference type="NCBI Taxonomy" id="1052096"/>
    <lineage>
        <taxon>Eukaryota</taxon>
        <taxon>Fungi</taxon>
        <taxon>Dikarya</taxon>
        <taxon>Ascomycota</taxon>
        <taxon>Pezizomycotina</taxon>
        <taxon>Dothideomycetes</taxon>
        <taxon>Dothideomycetidae</taxon>
        <taxon>Cladosporiales</taxon>
        <taxon>Cladosporiaceae</taxon>
        <taxon>Cladosporium</taxon>
    </lineage>
</organism>
<keyword evidence="2 7" id="KW-0812">Transmembrane</keyword>
<comment type="similarity">
    <text evidence="5">Belongs to the SAT4 family.</text>
</comment>
<evidence type="ECO:0000256" key="4">
    <source>
        <dbReference type="ARBA" id="ARBA00023136"/>
    </source>
</evidence>
<feature type="region of interest" description="Disordered" evidence="6">
    <location>
        <begin position="362"/>
        <end position="405"/>
    </location>
</feature>
<dbReference type="AlphaFoldDB" id="A0AB34KCH1"/>
<dbReference type="PANTHER" id="PTHR33048">
    <property type="entry name" value="PTH11-LIKE INTEGRAL MEMBRANE PROTEIN (AFU_ORTHOLOGUE AFUA_5G11245)"/>
    <property type="match status" value="1"/>
</dbReference>
<evidence type="ECO:0000256" key="3">
    <source>
        <dbReference type="ARBA" id="ARBA00022989"/>
    </source>
</evidence>
<feature type="transmembrane region" description="Helical" evidence="7">
    <location>
        <begin position="237"/>
        <end position="261"/>
    </location>
</feature>
<evidence type="ECO:0000313" key="10">
    <source>
        <dbReference type="Proteomes" id="UP000803884"/>
    </source>
</evidence>
<name>A0AB34KCH1_9PEZI</name>
<keyword evidence="3 7" id="KW-1133">Transmembrane helix</keyword>
<dbReference type="InterPro" id="IPR052337">
    <property type="entry name" value="SAT4-like"/>
</dbReference>
<proteinExistence type="inferred from homology"/>
<evidence type="ECO:0000256" key="2">
    <source>
        <dbReference type="ARBA" id="ARBA00022692"/>
    </source>
</evidence>
<feature type="domain" description="Rhodopsin" evidence="8">
    <location>
        <begin position="55"/>
        <end position="300"/>
    </location>
</feature>
<evidence type="ECO:0000259" key="8">
    <source>
        <dbReference type="Pfam" id="PF20684"/>
    </source>
</evidence>
<dbReference type="GO" id="GO:0016020">
    <property type="term" value="C:membrane"/>
    <property type="evidence" value="ECO:0007669"/>
    <property type="project" value="UniProtKB-SubCell"/>
</dbReference>
<dbReference type="Proteomes" id="UP000803884">
    <property type="component" value="Unassembled WGS sequence"/>
</dbReference>
<evidence type="ECO:0000256" key="7">
    <source>
        <dbReference type="SAM" id="Phobius"/>
    </source>
</evidence>
<evidence type="ECO:0000313" key="9">
    <source>
        <dbReference type="EMBL" id="KAL1582807.1"/>
    </source>
</evidence>
<feature type="transmembrane region" description="Helical" evidence="7">
    <location>
        <begin position="163"/>
        <end position="184"/>
    </location>
</feature>
<accession>A0AB34KCH1</accession>
<feature type="transmembrane region" description="Helical" evidence="7">
    <location>
        <begin position="120"/>
        <end position="142"/>
    </location>
</feature>
<keyword evidence="4 7" id="KW-0472">Membrane</keyword>
<feature type="transmembrane region" description="Helical" evidence="7">
    <location>
        <begin position="204"/>
        <end position="225"/>
    </location>
</feature>